<evidence type="ECO:0000313" key="4">
    <source>
        <dbReference type="Proteomes" id="UP000076947"/>
    </source>
</evidence>
<dbReference type="RefSeq" id="WP_066837684.1">
    <property type="nucleotide sequence ID" value="NZ_LSTQ01000004.1"/>
</dbReference>
<dbReference type="AlphaFoldDB" id="A0A177IS30"/>
<protein>
    <submittedName>
        <fullName evidence="3">Short-chain dehydrogenase</fullName>
    </submittedName>
</protein>
<dbReference type="Gene3D" id="3.40.50.720">
    <property type="entry name" value="NAD(P)-binding Rossmann-like Domain"/>
    <property type="match status" value="1"/>
</dbReference>
<reference evidence="4" key="1">
    <citation type="submission" date="2016-02" db="EMBL/GenBank/DDBJ databases">
        <authorList>
            <person name="Kaur G."/>
            <person name="Nair G.R."/>
            <person name="Mayilraj S."/>
        </authorList>
    </citation>
    <scope>NUCLEOTIDE SEQUENCE [LARGE SCALE GENOMIC DNA]</scope>
    <source>
        <strain evidence="4">GA-15</strain>
    </source>
</reference>
<accession>A0A177IS30</accession>
<proteinExistence type="inferred from homology"/>
<dbReference type="PRINTS" id="PR00081">
    <property type="entry name" value="GDHRDH"/>
</dbReference>
<gene>
    <name evidence="3" type="ORF">AYJ05_08295</name>
</gene>
<dbReference type="SUPFAM" id="SSF51735">
    <property type="entry name" value="NAD(P)-binding Rossmann-fold domains"/>
    <property type="match status" value="1"/>
</dbReference>
<dbReference type="InterPro" id="IPR036291">
    <property type="entry name" value="NAD(P)-bd_dom_sf"/>
</dbReference>
<dbReference type="CDD" id="cd05233">
    <property type="entry name" value="SDR_c"/>
    <property type="match status" value="1"/>
</dbReference>
<dbReference type="PRINTS" id="PR00080">
    <property type="entry name" value="SDRFAMILY"/>
</dbReference>
<comment type="caution">
    <text evidence="3">The sequence shown here is derived from an EMBL/GenBank/DDBJ whole genome shotgun (WGS) entry which is preliminary data.</text>
</comment>
<evidence type="ECO:0000256" key="1">
    <source>
        <dbReference type="ARBA" id="ARBA00006484"/>
    </source>
</evidence>
<evidence type="ECO:0000313" key="3">
    <source>
        <dbReference type="EMBL" id="OAH31564.1"/>
    </source>
</evidence>
<dbReference type="OrthoDB" id="517007at2"/>
<dbReference type="InterPro" id="IPR002347">
    <property type="entry name" value="SDR_fam"/>
</dbReference>
<evidence type="ECO:0000256" key="2">
    <source>
        <dbReference type="ARBA" id="ARBA00023002"/>
    </source>
</evidence>
<dbReference type="GO" id="GO:0016616">
    <property type="term" value="F:oxidoreductase activity, acting on the CH-OH group of donors, NAD or NADP as acceptor"/>
    <property type="evidence" value="ECO:0007669"/>
    <property type="project" value="TreeGrafter"/>
</dbReference>
<name>A0A177IS30_9CORY</name>
<dbReference type="PROSITE" id="PS00061">
    <property type="entry name" value="ADH_SHORT"/>
    <property type="match status" value="1"/>
</dbReference>
<dbReference type="EMBL" id="LSTQ01000004">
    <property type="protein sequence ID" value="OAH31564.1"/>
    <property type="molecule type" value="Genomic_DNA"/>
</dbReference>
<keyword evidence="2" id="KW-0560">Oxidoreductase</keyword>
<dbReference type="Pfam" id="PF13561">
    <property type="entry name" value="adh_short_C2"/>
    <property type="match status" value="1"/>
</dbReference>
<keyword evidence="4" id="KW-1185">Reference proteome</keyword>
<dbReference type="FunFam" id="3.40.50.720:FF:000084">
    <property type="entry name" value="Short-chain dehydrogenase reductase"/>
    <property type="match status" value="1"/>
</dbReference>
<comment type="similarity">
    <text evidence="1">Belongs to the short-chain dehydrogenases/reductases (SDR) family.</text>
</comment>
<dbReference type="Proteomes" id="UP000076947">
    <property type="component" value="Unassembled WGS sequence"/>
</dbReference>
<dbReference type="InterPro" id="IPR020904">
    <property type="entry name" value="Sc_DH/Rdtase_CS"/>
</dbReference>
<sequence length="251" mass="26760">MPYLAEHFGSFGIGASLAVLYAKAGCDSVISYIEADGHDPQVVVKAVEAEGRRCIAVPCDVSSAADVEKFAQTALDEFGRIDIAVAMAGILRRAPLEDMADERFNDMLDIDLVGVLRLFRSAAARMTDGGVMVAASSIAGGHYGWEEHVHYAAAKSGLQGLCRSLAVELAPRKIRVNTIIPGLIESPQSLDGNNFLGKDGLDAASSYIPWGRVGTTEECARAIRFRTSDDAAFVTGQQLIVDGGQTVRWPS</sequence>
<dbReference type="PANTHER" id="PTHR42760">
    <property type="entry name" value="SHORT-CHAIN DEHYDROGENASES/REDUCTASES FAMILY MEMBER"/>
    <property type="match status" value="1"/>
</dbReference>
<organism evidence="3 4">
    <name type="scientific">Corynebacterium stationis</name>
    <dbReference type="NCBI Taxonomy" id="1705"/>
    <lineage>
        <taxon>Bacteria</taxon>
        <taxon>Bacillati</taxon>
        <taxon>Actinomycetota</taxon>
        <taxon>Actinomycetes</taxon>
        <taxon>Mycobacteriales</taxon>
        <taxon>Corynebacteriaceae</taxon>
        <taxon>Corynebacterium</taxon>
    </lineage>
</organism>